<evidence type="ECO:0000313" key="3">
    <source>
        <dbReference type="Proteomes" id="UP000240912"/>
    </source>
</evidence>
<feature type="transmembrane region" description="Helical" evidence="1">
    <location>
        <begin position="50"/>
        <end position="72"/>
    </location>
</feature>
<gene>
    <name evidence="2" type="ORF">C7T94_10855</name>
</gene>
<dbReference type="Proteomes" id="UP000240912">
    <property type="component" value="Unassembled WGS sequence"/>
</dbReference>
<dbReference type="EMBL" id="PYLS01000005">
    <property type="protein sequence ID" value="PST83105.1"/>
    <property type="molecule type" value="Genomic_DNA"/>
</dbReference>
<organism evidence="2 3">
    <name type="scientific">Pedobacter yulinensis</name>
    <dbReference type="NCBI Taxonomy" id="2126353"/>
    <lineage>
        <taxon>Bacteria</taxon>
        <taxon>Pseudomonadati</taxon>
        <taxon>Bacteroidota</taxon>
        <taxon>Sphingobacteriia</taxon>
        <taxon>Sphingobacteriales</taxon>
        <taxon>Sphingobacteriaceae</taxon>
        <taxon>Pedobacter</taxon>
    </lineage>
</organism>
<evidence type="ECO:0000313" key="2">
    <source>
        <dbReference type="EMBL" id="PST83105.1"/>
    </source>
</evidence>
<reference evidence="2 3" key="1">
    <citation type="submission" date="2018-03" db="EMBL/GenBank/DDBJ databases">
        <authorList>
            <person name="Keele B.F."/>
        </authorList>
    </citation>
    <scope>NUCLEOTIDE SEQUENCE [LARGE SCALE GENOMIC DNA]</scope>
    <source>
        <strain evidence="2 3">YL28-9</strain>
    </source>
</reference>
<keyword evidence="1" id="KW-1133">Transmembrane helix</keyword>
<sequence length="86" mass="9162">MKTNAAAGLTDEKLIKQRNLLKGAIIGLGVFYLVALGILGYLAATRGVKNMAVALIPVFSLPITLLPLLISLNTLNKEIKSRNLSS</sequence>
<keyword evidence="1" id="KW-0812">Transmembrane</keyword>
<dbReference type="AlphaFoldDB" id="A0A2T3HKX2"/>
<name>A0A2T3HKX2_9SPHI</name>
<keyword evidence="3" id="KW-1185">Reference proteome</keyword>
<keyword evidence="1" id="KW-0472">Membrane</keyword>
<accession>A0A2T3HKX2</accession>
<protein>
    <recommendedName>
        <fullName evidence="4">Redox-active disulfide protein 2</fullName>
    </recommendedName>
</protein>
<comment type="caution">
    <text evidence="2">The sequence shown here is derived from an EMBL/GenBank/DDBJ whole genome shotgun (WGS) entry which is preliminary data.</text>
</comment>
<feature type="transmembrane region" description="Helical" evidence="1">
    <location>
        <begin position="20"/>
        <end position="44"/>
    </location>
</feature>
<proteinExistence type="predicted"/>
<dbReference type="RefSeq" id="WP_107215365.1">
    <property type="nucleotide sequence ID" value="NZ_KZ686269.1"/>
</dbReference>
<dbReference type="OrthoDB" id="771226at2"/>
<evidence type="ECO:0000256" key="1">
    <source>
        <dbReference type="SAM" id="Phobius"/>
    </source>
</evidence>
<evidence type="ECO:0008006" key="4">
    <source>
        <dbReference type="Google" id="ProtNLM"/>
    </source>
</evidence>